<name>A0A947D590_9HYPH</name>
<feature type="binding site" evidence="14">
    <location>
        <position position="92"/>
    </location>
    <ligand>
        <name>ATP</name>
        <dbReference type="ChEBI" id="CHEBI:30616"/>
    </ligand>
</feature>
<dbReference type="Proteomes" id="UP000766595">
    <property type="component" value="Unassembled WGS sequence"/>
</dbReference>
<dbReference type="InterPro" id="IPR010923">
    <property type="entry name" value="T(6)A37_SUA5"/>
</dbReference>
<dbReference type="GO" id="GO:0008033">
    <property type="term" value="P:tRNA processing"/>
    <property type="evidence" value="ECO:0007669"/>
    <property type="project" value="UniProtKB-KW"/>
</dbReference>
<accession>A0A947D590</accession>
<evidence type="ECO:0000256" key="14">
    <source>
        <dbReference type="PIRSR" id="PIRSR004930-1"/>
    </source>
</evidence>
<evidence type="ECO:0000256" key="11">
    <source>
        <dbReference type="ARBA" id="ARBA00029774"/>
    </source>
</evidence>
<dbReference type="InterPro" id="IPR017945">
    <property type="entry name" value="DHBP_synth_RibB-like_a/b_dom"/>
</dbReference>
<evidence type="ECO:0000256" key="9">
    <source>
        <dbReference type="ARBA" id="ARBA00022741"/>
    </source>
</evidence>
<dbReference type="GO" id="GO:0061710">
    <property type="term" value="F:L-threonylcarbamoyladenylate synthase"/>
    <property type="evidence" value="ECO:0007669"/>
    <property type="project" value="UniProtKB-EC"/>
</dbReference>
<dbReference type="PIRSF" id="PIRSF004930">
    <property type="entry name" value="Tln_factor_SUA5"/>
    <property type="match status" value="1"/>
</dbReference>
<dbReference type="PANTHER" id="PTHR17490:SF16">
    <property type="entry name" value="THREONYLCARBAMOYL-AMP SYNTHASE"/>
    <property type="match status" value="1"/>
</dbReference>
<dbReference type="Gene3D" id="3.90.870.10">
    <property type="entry name" value="DHBP synthase"/>
    <property type="match status" value="1"/>
</dbReference>
<evidence type="ECO:0000313" key="17">
    <source>
        <dbReference type="Proteomes" id="UP000766595"/>
    </source>
</evidence>
<dbReference type="EC" id="2.7.7.87" evidence="3 13"/>
<dbReference type="NCBIfam" id="TIGR00057">
    <property type="entry name" value="L-threonylcarbamoyladenylate synthase"/>
    <property type="match status" value="1"/>
</dbReference>
<dbReference type="InterPro" id="IPR006070">
    <property type="entry name" value="Sua5-like_dom"/>
</dbReference>
<feature type="binding site" evidence="14">
    <location>
        <position position="96"/>
    </location>
    <ligand>
        <name>ATP</name>
        <dbReference type="ChEBI" id="CHEBI:30616"/>
    </ligand>
</feature>
<evidence type="ECO:0000256" key="1">
    <source>
        <dbReference type="ARBA" id="ARBA00004496"/>
    </source>
</evidence>
<feature type="binding site" evidence="14">
    <location>
        <position position="178"/>
    </location>
    <ligand>
        <name>ATP</name>
        <dbReference type="ChEBI" id="CHEBI:30616"/>
    </ligand>
</feature>
<dbReference type="EMBL" id="JAHHZF010000002">
    <property type="protein sequence ID" value="MBT9288417.1"/>
    <property type="molecule type" value="Genomic_DNA"/>
</dbReference>
<keyword evidence="17" id="KW-1185">Reference proteome</keyword>
<dbReference type="GO" id="GO:0006450">
    <property type="term" value="P:regulation of translational fidelity"/>
    <property type="evidence" value="ECO:0007669"/>
    <property type="project" value="TreeGrafter"/>
</dbReference>
<keyword evidence="8 13" id="KW-0548">Nucleotidyltransferase</keyword>
<feature type="binding site" evidence="14">
    <location>
        <position position="270"/>
    </location>
    <ligand>
        <name>ATP</name>
        <dbReference type="ChEBI" id="CHEBI:30616"/>
    </ligand>
</feature>
<dbReference type="GO" id="GO:0003725">
    <property type="term" value="F:double-stranded RNA binding"/>
    <property type="evidence" value="ECO:0007669"/>
    <property type="project" value="UniProtKB-UniRule"/>
</dbReference>
<feature type="binding site" evidence="14">
    <location>
        <position position="176"/>
    </location>
    <ligand>
        <name>L-threonine</name>
        <dbReference type="ChEBI" id="CHEBI:57926"/>
    </ligand>
</feature>
<comment type="caution">
    <text evidence="16">The sequence shown here is derived from an EMBL/GenBank/DDBJ whole genome shotgun (WGS) entry which is preliminary data.</text>
</comment>
<keyword evidence="9 13" id="KW-0547">Nucleotide-binding</keyword>
<feature type="binding site" evidence="14">
    <location>
        <position position="186"/>
    </location>
    <ligand>
        <name>ATP</name>
        <dbReference type="ChEBI" id="CHEBI:30616"/>
    </ligand>
</feature>
<evidence type="ECO:0000256" key="10">
    <source>
        <dbReference type="ARBA" id="ARBA00022840"/>
    </source>
</evidence>
<comment type="similarity">
    <text evidence="2 13">Belongs to the SUA5 family.</text>
</comment>
<evidence type="ECO:0000259" key="15">
    <source>
        <dbReference type="PROSITE" id="PS51163"/>
    </source>
</evidence>
<reference evidence="16 17" key="1">
    <citation type="submission" date="2021-06" db="EMBL/GenBank/DDBJ databases">
        <authorList>
            <person name="Grouzdev D.S."/>
            <person name="Koziaeva V."/>
        </authorList>
    </citation>
    <scope>NUCLEOTIDE SEQUENCE [LARGE SCALE GENOMIC DNA]</scope>
    <source>
        <strain evidence="16 17">22</strain>
    </source>
</reference>
<organism evidence="16 17">
    <name type="scientific">Prosthecodimorpha staleyi</name>
    <dbReference type="NCBI Taxonomy" id="2840188"/>
    <lineage>
        <taxon>Bacteria</taxon>
        <taxon>Pseudomonadati</taxon>
        <taxon>Pseudomonadota</taxon>
        <taxon>Alphaproteobacteria</taxon>
        <taxon>Hyphomicrobiales</taxon>
        <taxon>Ancalomicrobiaceae</taxon>
        <taxon>Prosthecodimorpha</taxon>
    </lineage>
</organism>
<dbReference type="PANTHER" id="PTHR17490">
    <property type="entry name" value="SUA5"/>
    <property type="match status" value="1"/>
</dbReference>
<dbReference type="SUPFAM" id="SSF55821">
    <property type="entry name" value="YrdC/RibB"/>
    <property type="match status" value="1"/>
</dbReference>
<protein>
    <recommendedName>
        <fullName evidence="4 13">Threonylcarbamoyl-AMP synthase</fullName>
        <shortName evidence="13">TC-AMP synthase</shortName>
        <ecNumber evidence="3 13">2.7.7.87</ecNumber>
    </recommendedName>
    <alternativeName>
        <fullName evidence="11 13">L-threonylcarbamoyladenylate synthase</fullName>
    </alternativeName>
</protein>
<evidence type="ECO:0000313" key="16">
    <source>
        <dbReference type="EMBL" id="MBT9288417.1"/>
    </source>
</evidence>
<dbReference type="InterPro" id="IPR038385">
    <property type="entry name" value="Sua5/YwlC_C"/>
</dbReference>
<sequence length="363" mass="36977">MTALDGRRPALYRLGPPAARTIGSRPARSIVTSDEIGSAMQVVAADPTGLDAALAALAAGRLVGLPTETVYGLAADATDGRAVAGIYAAKGRPSFNPLIAHVADLAEAERHGRFGADARRLAEAFWPGPLTLVVPKRPDSTIADLCTAGLDSVALRVPATTVARDLIRRFGRPIAAPSANRSGRISPTAAEDVVAELGDRVAVVIDGGRTPVGVESTIVACLDGHVRLLRPGGVPRAAIEAAIGRALDPDDAGGSDPARPLAPGLLLSHYAPNARVRLDASEVRPGEALLAFGPDPLPGQEQAIALVNLSPAGDLAEAAAGLFRALRQLDASGAPTIAVAPIPADGLGEAIRDRLGRAAAPRG</sequence>
<keyword evidence="6 13" id="KW-0808">Transferase</keyword>
<feature type="binding site" evidence="14">
    <location>
        <position position="216"/>
    </location>
    <ligand>
        <name>L-threonine</name>
        <dbReference type="ChEBI" id="CHEBI:57926"/>
    </ligand>
</feature>
<evidence type="ECO:0000256" key="6">
    <source>
        <dbReference type="ARBA" id="ARBA00022679"/>
    </source>
</evidence>
<evidence type="ECO:0000256" key="2">
    <source>
        <dbReference type="ARBA" id="ARBA00007663"/>
    </source>
</evidence>
<evidence type="ECO:0000256" key="8">
    <source>
        <dbReference type="ARBA" id="ARBA00022695"/>
    </source>
</evidence>
<comment type="subcellular location">
    <subcellularLocation>
        <location evidence="1 13">Cytoplasm</location>
    </subcellularLocation>
</comment>
<dbReference type="Pfam" id="PF03481">
    <property type="entry name" value="Sua5_C"/>
    <property type="match status" value="1"/>
</dbReference>
<evidence type="ECO:0000256" key="5">
    <source>
        <dbReference type="ARBA" id="ARBA00022490"/>
    </source>
</evidence>
<keyword evidence="10 13" id="KW-0067">ATP-binding</keyword>
<keyword evidence="7 13" id="KW-0819">tRNA processing</keyword>
<proteinExistence type="inferred from homology"/>
<dbReference type="InterPro" id="IPR050156">
    <property type="entry name" value="TC-AMP_synthase_SUA5"/>
</dbReference>
<comment type="catalytic activity">
    <reaction evidence="12 13">
        <text>L-threonine + hydrogencarbonate + ATP = L-threonylcarbamoyladenylate + diphosphate + H2O</text>
        <dbReference type="Rhea" id="RHEA:36407"/>
        <dbReference type="ChEBI" id="CHEBI:15377"/>
        <dbReference type="ChEBI" id="CHEBI:17544"/>
        <dbReference type="ChEBI" id="CHEBI:30616"/>
        <dbReference type="ChEBI" id="CHEBI:33019"/>
        <dbReference type="ChEBI" id="CHEBI:57926"/>
        <dbReference type="ChEBI" id="CHEBI:73682"/>
        <dbReference type="EC" id="2.7.7.87"/>
    </reaction>
</comment>
<dbReference type="Gene3D" id="3.40.50.11030">
    <property type="entry name" value="Threonylcarbamoyl-AMP synthase, C-terminal domain"/>
    <property type="match status" value="1"/>
</dbReference>
<dbReference type="GO" id="GO:0000049">
    <property type="term" value="F:tRNA binding"/>
    <property type="evidence" value="ECO:0007669"/>
    <property type="project" value="TreeGrafter"/>
</dbReference>
<evidence type="ECO:0000256" key="3">
    <source>
        <dbReference type="ARBA" id="ARBA00012584"/>
    </source>
</evidence>
<dbReference type="Pfam" id="PF01300">
    <property type="entry name" value="Sua5_yciO_yrdC"/>
    <property type="match status" value="1"/>
</dbReference>
<feature type="binding site" evidence="14">
    <location>
        <position position="156"/>
    </location>
    <ligand>
        <name>L-threonine</name>
        <dbReference type="ChEBI" id="CHEBI:57926"/>
    </ligand>
</feature>
<feature type="binding site" evidence="14">
    <location>
        <position position="230"/>
    </location>
    <ligand>
        <name>ATP</name>
        <dbReference type="ChEBI" id="CHEBI:30616"/>
    </ligand>
</feature>
<evidence type="ECO:0000256" key="7">
    <source>
        <dbReference type="ARBA" id="ARBA00022694"/>
    </source>
</evidence>
<dbReference type="AlphaFoldDB" id="A0A947D590"/>
<feature type="binding site" evidence="14">
    <location>
        <position position="101"/>
    </location>
    <ligand>
        <name>L-threonine</name>
        <dbReference type="ChEBI" id="CHEBI:57926"/>
    </ligand>
</feature>
<feature type="domain" description="YrdC-like" evidence="15">
    <location>
        <begin position="47"/>
        <end position="234"/>
    </location>
</feature>
<dbReference type="GO" id="GO:0005737">
    <property type="term" value="C:cytoplasm"/>
    <property type="evidence" value="ECO:0007669"/>
    <property type="project" value="UniProtKB-SubCell"/>
</dbReference>
<dbReference type="PROSITE" id="PS51163">
    <property type="entry name" value="YRDC"/>
    <property type="match status" value="1"/>
</dbReference>
<keyword evidence="5 13" id="KW-0963">Cytoplasm</keyword>
<feature type="binding site" evidence="14">
    <location>
        <position position="69"/>
    </location>
    <ligand>
        <name>L-threonine</name>
        <dbReference type="ChEBI" id="CHEBI:57926"/>
    </ligand>
</feature>
<dbReference type="InterPro" id="IPR005145">
    <property type="entry name" value="Sua5_C"/>
</dbReference>
<dbReference type="GO" id="GO:0005524">
    <property type="term" value="F:ATP binding"/>
    <property type="evidence" value="ECO:0007669"/>
    <property type="project" value="UniProtKB-UniRule"/>
</dbReference>
<evidence type="ECO:0000256" key="13">
    <source>
        <dbReference type="PIRNR" id="PIRNR004930"/>
    </source>
</evidence>
<gene>
    <name evidence="16" type="ORF">KL771_03090</name>
</gene>
<evidence type="ECO:0000256" key="4">
    <source>
        <dbReference type="ARBA" id="ARBA00015492"/>
    </source>
</evidence>
<comment type="function">
    <text evidence="13">Required for the formation of a threonylcarbamoyl group on adenosine at position 37 (t(6)A37) in tRNAs that read codons beginning with adenine.</text>
</comment>
<evidence type="ECO:0000256" key="12">
    <source>
        <dbReference type="ARBA" id="ARBA00048366"/>
    </source>
</evidence>